<proteinExistence type="predicted"/>
<keyword evidence="2" id="KW-1185">Reference proteome</keyword>
<accession>A0A0H2R1G8</accession>
<dbReference type="AlphaFoldDB" id="A0A0H2R1G8"/>
<dbReference type="EMBL" id="KQ086347">
    <property type="protein sequence ID" value="KLO05192.1"/>
    <property type="molecule type" value="Genomic_DNA"/>
</dbReference>
<sequence>MAPKKCWRKLDDDGKDLCRSLDYVLDGIHTLKDSARNGRRMDGRGEELINSKEIWCSELVSSSSTSSVTSIDAKAAKVSLRRMKDAKKILSSLWKSIDDAIEVVTKLAVKDIHADGLSHLPDDILAIIFEMYVEMYTIPTHRAHDVIKYPSLVISSVCRRFRQIASRLPNLWKLVSLSFLEEILLLHKGRCSNPTLHISPATEEPERYKSSKIFDTVHPPHQWRELHVHIACEDEAQHYIERLRSVVGETPLKSLKRLSIRNDLVDDPSESLGPPASMYALGGHFPELCSWQMPKLSRLELRNVLPLQPLQCENVTWFSFELYGAEDPLNLSALRTLLQSMPKMHSLSVVLSVNCSFDDPDSSQTQVKHPPVKLPNLTFLDFKAEGSTPHLAISEFMALLDTQKLLRLKLTLWNKYVPLEHSFGQWVRAFFPKTGGRAFLNVKNFALNVGSFRGSRDSFEQIFTSMPRVQEISLVLPQHADIQVLEHWLTQGAFRRLRLLRIELVETPGYQCLLDIGRSNFDPLFQSQSCKDFRNLEVRNRTSYNLVEGKAKLQNLLGEKLQWMDCTRSGPGW</sequence>
<dbReference type="OrthoDB" id="2269034at2759"/>
<gene>
    <name evidence="1" type="ORF">SCHPADRAFT_1003021</name>
</gene>
<evidence type="ECO:0000313" key="1">
    <source>
        <dbReference type="EMBL" id="KLO05192.1"/>
    </source>
</evidence>
<evidence type="ECO:0000313" key="2">
    <source>
        <dbReference type="Proteomes" id="UP000053477"/>
    </source>
</evidence>
<dbReference type="Proteomes" id="UP000053477">
    <property type="component" value="Unassembled WGS sequence"/>
</dbReference>
<dbReference type="InParanoid" id="A0A0H2R1G8"/>
<reference evidence="1 2" key="1">
    <citation type="submission" date="2015-04" db="EMBL/GenBank/DDBJ databases">
        <title>Complete genome sequence of Schizopora paradoxa KUC8140, a cosmopolitan wood degrader in East Asia.</title>
        <authorList>
            <consortium name="DOE Joint Genome Institute"/>
            <person name="Min B."/>
            <person name="Park H."/>
            <person name="Jang Y."/>
            <person name="Kim J.-J."/>
            <person name="Kim K.H."/>
            <person name="Pangilinan J."/>
            <person name="Lipzen A."/>
            <person name="Riley R."/>
            <person name="Grigoriev I.V."/>
            <person name="Spatafora J.W."/>
            <person name="Choi I.-G."/>
        </authorList>
    </citation>
    <scope>NUCLEOTIDE SEQUENCE [LARGE SCALE GENOMIC DNA]</scope>
    <source>
        <strain evidence="1 2">KUC8140</strain>
    </source>
</reference>
<protein>
    <submittedName>
        <fullName evidence="1">Uncharacterized protein</fullName>
    </submittedName>
</protein>
<dbReference type="Gene3D" id="1.20.1280.50">
    <property type="match status" value="1"/>
</dbReference>
<organism evidence="1 2">
    <name type="scientific">Schizopora paradoxa</name>
    <dbReference type="NCBI Taxonomy" id="27342"/>
    <lineage>
        <taxon>Eukaryota</taxon>
        <taxon>Fungi</taxon>
        <taxon>Dikarya</taxon>
        <taxon>Basidiomycota</taxon>
        <taxon>Agaricomycotina</taxon>
        <taxon>Agaricomycetes</taxon>
        <taxon>Hymenochaetales</taxon>
        <taxon>Schizoporaceae</taxon>
        <taxon>Schizopora</taxon>
    </lineage>
</organism>
<name>A0A0H2R1G8_9AGAM</name>